<dbReference type="AlphaFoldDB" id="A0A183LT87"/>
<reference evidence="1 2" key="1">
    <citation type="submission" date="2018-11" db="EMBL/GenBank/DDBJ databases">
        <authorList>
            <consortium name="Pathogen Informatics"/>
        </authorList>
    </citation>
    <scope>NUCLEOTIDE SEQUENCE [LARGE SCALE GENOMIC DNA]</scope>
    <source>
        <strain evidence="1 2">Zambia</strain>
    </source>
</reference>
<dbReference type="EMBL" id="UZAI01002735">
    <property type="protein sequence ID" value="VDO74231.1"/>
    <property type="molecule type" value="Genomic_DNA"/>
</dbReference>
<organism evidence="1 2">
    <name type="scientific">Schistosoma margrebowiei</name>
    <dbReference type="NCBI Taxonomy" id="48269"/>
    <lineage>
        <taxon>Eukaryota</taxon>
        <taxon>Metazoa</taxon>
        <taxon>Spiralia</taxon>
        <taxon>Lophotrochozoa</taxon>
        <taxon>Platyhelminthes</taxon>
        <taxon>Trematoda</taxon>
        <taxon>Digenea</taxon>
        <taxon>Strigeidida</taxon>
        <taxon>Schistosomatoidea</taxon>
        <taxon>Schistosomatidae</taxon>
        <taxon>Schistosoma</taxon>
    </lineage>
</organism>
<sequence length="128" mass="14226">MAIRQIKSGKAAGPDNIPAEALKADVTATARILHILFSKIRVKEQAPTDCKEGFLIKILKKGDLSNCDNYRGITLLSIPGNVFNRAKDYVDAQLRDQQAGFRRERSCTDQIATPLIIVEQSTKWNLSI</sequence>
<protein>
    <submittedName>
        <fullName evidence="1">Uncharacterized protein</fullName>
    </submittedName>
</protein>
<dbReference type="Proteomes" id="UP000277204">
    <property type="component" value="Unassembled WGS sequence"/>
</dbReference>
<evidence type="ECO:0000313" key="2">
    <source>
        <dbReference type="Proteomes" id="UP000277204"/>
    </source>
</evidence>
<accession>A0A183LT87</accession>
<name>A0A183LT87_9TREM</name>
<proteinExistence type="predicted"/>
<gene>
    <name evidence="1" type="ORF">SMRZ_LOCUS7012</name>
</gene>
<keyword evidence="2" id="KW-1185">Reference proteome</keyword>
<evidence type="ECO:0000313" key="1">
    <source>
        <dbReference type="EMBL" id="VDO74231.1"/>
    </source>
</evidence>
<dbReference type="PANTHER" id="PTHR19446">
    <property type="entry name" value="REVERSE TRANSCRIPTASES"/>
    <property type="match status" value="1"/>
</dbReference>